<evidence type="ECO:0000256" key="11">
    <source>
        <dbReference type="ARBA" id="ARBA00023170"/>
    </source>
</evidence>
<keyword evidence="5" id="KW-0433">Leucine-rich repeat</keyword>
<evidence type="ECO:0000256" key="10">
    <source>
        <dbReference type="ARBA" id="ARBA00023136"/>
    </source>
</evidence>
<dbReference type="SUPFAM" id="SSF52058">
    <property type="entry name" value="L domain-like"/>
    <property type="match status" value="1"/>
</dbReference>
<keyword evidence="13" id="KW-0808">Transferase</keyword>
<dbReference type="InterPro" id="IPR032675">
    <property type="entry name" value="LRR_dom_sf"/>
</dbReference>
<evidence type="ECO:0000256" key="8">
    <source>
        <dbReference type="ARBA" id="ARBA00022737"/>
    </source>
</evidence>
<keyword evidence="12" id="KW-0325">Glycoprotein</keyword>
<dbReference type="PANTHER" id="PTHR27000:SF800">
    <property type="entry name" value="OS11G0197000 PROTEIN"/>
    <property type="match status" value="1"/>
</dbReference>
<keyword evidence="6" id="KW-0812">Transmembrane</keyword>
<feature type="non-terminal residue" evidence="13">
    <location>
        <position position="1"/>
    </location>
</feature>
<keyword evidence="14" id="KW-1185">Reference proteome</keyword>
<keyword evidence="7" id="KW-0732">Signal</keyword>
<keyword evidence="3" id="KW-1003">Cell membrane</keyword>
<dbReference type="GO" id="GO:0004674">
    <property type="term" value="F:protein serine/threonine kinase activity"/>
    <property type="evidence" value="ECO:0007669"/>
    <property type="project" value="UniProtKB-KW"/>
</dbReference>
<dbReference type="EMBL" id="ASPP01024658">
    <property type="protein sequence ID" value="ETO08823.1"/>
    <property type="molecule type" value="Genomic_DNA"/>
</dbReference>
<dbReference type="Proteomes" id="UP000023152">
    <property type="component" value="Unassembled WGS sequence"/>
</dbReference>
<evidence type="ECO:0000256" key="4">
    <source>
        <dbReference type="ARBA" id="ARBA00022527"/>
    </source>
</evidence>
<accession>X6M4A6</accession>
<comment type="caution">
    <text evidence="13">The sequence shown here is derived from an EMBL/GenBank/DDBJ whole genome shotgun (WGS) entry which is preliminary data.</text>
</comment>
<keyword evidence="10" id="KW-0472">Membrane</keyword>
<keyword evidence="9" id="KW-1133">Transmembrane helix</keyword>
<evidence type="ECO:0000256" key="2">
    <source>
        <dbReference type="ARBA" id="ARBA00012513"/>
    </source>
</evidence>
<keyword evidence="8" id="KW-0677">Repeat</keyword>
<evidence type="ECO:0000256" key="1">
    <source>
        <dbReference type="ARBA" id="ARBA00004479"/>
    </source>
</evidence>
<evidence type="ECO:0000256" key="6">
    <source>
        <dbReference type="ARBA" id="ARBA00022692"/>
    </source>
</evidence>
<protein>
    <recommendedName>
        <fullName evidence="2">non-specific serine/threonine protein kinase</fullName>
        <ecNumber evidence="2">2.7.11.1</ecNumber>
    </recommendedName>
</protein>
<dbReference type="Pfam" id="PF00560">
    <property type="entry name" value="LRR_1"/>
    <property type="match status" value="1"/>
</dbReference>
<sequence length="257" mass="29300">TLMQLQLQSNQLTGPLTAPDVTFPNLQYLSLDNNQFTGKVEWNEIWRQFPNLEGLYLSWNNISGALNWSQFPPGKPLWYLDIRNNNFSGTLEFEGMPSTLSLFRVDGNGFIGDLNLTALYVWLIHANRLSPSERYFSFTNIPFTTVIWPSNGSLITYGYDHKTQMPDAVIEIDKSLKCIVDNNDNTDCRDTFLSCGNSQSSSLMIHWGYTKCRCKCVYSVSLLVWLYSSSKELLINATQRVPKIVYNSLVSANNDLF</sequence>
<name>X6M4A6_RETFI</name>
<dbReference type="GO" id="GO:0016020">
    <property type="term" value="C:membrane"/>
    <property type="evidence" value="ECO:0007669"/>
    <property type="project" value="UniProtKB-SubCell"/>
</dbReference>
<evidence type="ECO:0000256" key="7">
    <source>
        <dbReference type="ARBA" id="ARBA00022729"/>
    </source>
</evidence>
<feature type="non-terminal residue" evidence="13">
    <location>
        <position position="257"/>
    </location>
</feature>
<dbReference type="Gene3D" id="3.80.10.10">
    <property type="entry name" value="Ribonuclease Inhibitor"/>
    <property type="match status" value="1"/>
</dbReference>
<reference evidence="13 14" key="1">
    <citation type="journal article" date="2013" name="Curr. Biol.">
        <title>The Genome of the Foraminiferan Reticulomyxa filosa.</title>
        <authorList>
            <person name="Glockner G."/>
            <person name="Hulsmann N."/>
            <person name="Schleicher M."/>
            <person name="Noegel A.A."/>
            <person name="Eichinger L."/>
            <person name="Gallinger C."/>
            <person name="Pawlowski J."/>
            <person name="Sierra R."/>
            <person name="Euteneuer U."/>
            <person name="Pillet L."/>
            <person name="Moustafa A."/>
            <person name="Platzer M."/>
            <person name="Groth M."/>
            <person name="Szafranski K."/>
            <person name="Schliwa M."/>
        </authorList>
    </citation>
    <scope>NUCLEOTIDE SEQUENCE [LARGE SCALE GENOMIC DNA]</scope>
</reference>
<evidence type="ECO:0000256" key="12">
    <source>
        <dbReference type="ARBA" id="ARBA00023180"/>
    </source>
</evidence>
<keyword evidence="4" id="KW-0723">Serine/threonine-protein kinase</keyword>
<evidence type="ECO:0000256" key="5">
    <source>
        <dbReference type="ARBA" id="ARBA00022614"/>
    </source>
</evidence>
<proteinExistence type="predicted"/>
<comment type="subcellular location">
    <subcellularLocation>
        <location evidence="1">Membrane</location>
        <topology evidence="1">Single-pass type I membrane protein</topology>
    </subcellularLocation>
</comment>
<keyword evidence="11" id="KW-0675">Receptor</keyword>
<dbReference type="OrthoDB" id="1055097at2759"/>
<organism evidence="13 14">
    <name type="scientific">Reticulomyxa filosa</name>
    <dbReference type="NCBI Taxonomy" id="46433"/>
    <lineage>
        <taxon>Eukaryota</taxon>
        <taxon>Sar</taxon>
        <taxon>Rhizaria</taxon>
        <taxon>Retaria</taxon>
        <taxon>Foraminifera</taxon>
        <taxon>Monothalamids</taxon>
        <taxon>Reticulomyxidae</taxon>
        <taxon>Reticulomyxa</taxon>
    </lineage>
</organism>
<evidence type="ECO:0000313" key="13">
    <source>
        <dbReference type="EMBL" id="ETO08823.1"/>
    </source>
</evidence>
<dbReference type="AlphaFoldDB" id="X6M4A6"/>
<evidence type="ECO:0000256" key="9">
    <source>
        <dbReference type="ARBA" id="ARBA00022989"/>
    </source>
</evidence>
<dbReference type="EC" id="2.7.11.1" evidence="2"/>
<dbReference type="InterPro" id="IPR001611">
    <property type="entry name" value="Leu-rich_rpt"/>
</dbReference>
<dbReference type="PANTHER" id="PTHR27000">
    <property type="entry name" value="LEUCINE-RICH REPEAT RECEPTOR-LIKE PROTEIN KINASE FAMILY PROTEIN-RELATED"/>
    <property type="match status" value="1"/>
</dbReference>
<gene>
    <name evidence="13" type="ORF">RFI_28564</name>
</gene>
<evidence type="ECO:0000256" key="3">
    <source>
        <dbReference type="ARBA" id="ARBA00022475"/>
    </source>
</evidence>
<evidence type="ECO:0000313" key="14">
    <source>
        <dbReference type="Proteomes" id="UP000023152"/>
    </source>
</evidence>
<keyword evidence="13" id="KW-0418">Kinase</keyword>